<dbReference type="KEGG" id="gra:105796130"/>
<evidence type="ECO:0000256" key="4">
    <source>
        <dbReference type="ARBA" id="ARBA00022525"/>
    </source>
</evidence>
<evidence type="ECO:0000256" key="6">
    <source>
        <dbReference type="ARBA" id="ARBA00022729"/>
    </source>
</evidence>
<keyword evidence="3 9" id="KW-0217">Developmental protein</keyword>
<comment type="PTM">
    <text evidence="9">PSK-alpha is produced by endopeptidase digestion. PSK-beta is produced from PSK-alpha by exopeptidase digestion.</text>
</comment>
<sequence length="84" mass="9513">MKIKMAKSFFFLILALLLLTTAQNRPLSTTNRQQADDPQMPFSSPESSFTDDDECKGLNGEECLIKRSLIAHTDYIYTQRNVGP</sequence>
<dbReference type="GO" id="GO:0005576">
    <property type="term" value="C:extracellular region"/>
    <property type="evidence" value="ECO:0007669"/>
    <property type="project" value="UniProtKB-SubCell"/>
</dbReference>
<keyword evidence="4 9" id="KW-0964">Secreted</keyword>
<dbReference type="OMA" id="YIYTQRN"/>
<evidence type="ECO:0000256" key="5">
    <source>
        <dbReference type="ARBA" id="ARBA00022641"/>
    </source>
</evidence>
<keyword evidence="7 9" id="KW-0221">Differentiation</keyword>
<evidence type="ECO:0000313" key="11">
    <source>
        <dbReference type="EMBL" id="KJB27464.1"/>
    </source>
</evidence>
<evidence type="ECO:0000313" key="12">
    <source>
        <dbReference type="Proteomes" id="UP000032304"/>
    </source>
</evidence>
<dbReference type="EMBL" id="CM001744">
    <property type="protein sequence ID" value="KJB27463.1"/>
    <property type="molecule type" value="Genomic_DNA"/>
</dbReference>
<dbReference type="eggNOG" id="ENOG502SDQM">
    <property type="taxonomic scope" value="Eukaryota"/>
</dbReference>
<dbReference type="PANTHER" id="PTHR33285">
    <property type="entry name" value="PHYTOSULFOKINES 3"/>
    <property type="match status" value="1"/>
</dbReference>
<dbReference type="GO" id="GO:0008283">
    <property type="term" value="P:cell population proliferation"/>
    <property type="evidence" value="ECO:0007669"/>
    <property type="project" value="UniProtKB-UniRule"/>
</dbReference>
<comment type="subcellular location">
    <subcellularLocation>
        <location evidence="1 9">Secreted</location>
    </subcellularLocation>
</comment>
<reference evidence="11 12" key="1">
    <citation type="journal article" date="2012" name="Nature">
        <title>Repeated polyploidization of Gossypium genomes and the evolution of spinnable cotton fibres.</title>
        <authorList>
            <person name="Paterson A.H."/>
            <person name="Wendel J.F."/>
            <person name="Gundlach H."/>
            <person name="Guo H."/>
            <person name="Jenkins J."/>
            <person name="Jin D."/>
            <person name="Llewellyn D."/>
            <person name="Showmaker K.C."/>
            <person name="Shu S."/>
            <person name="Udall J."/>
            <person name="Yoo M.J."/>
            <person name="Byers R."/>
            <person name="Chen W."/>
            <person name="Doron-Faigenboim A."/>
            <person name="Duke M.V."/>
            <person name="Gong L."/>
            <person name="Grimwood J."/>
            <person name="Grover C."/>
            <person name="Grupp K."/>
            <person name="Hu G."/>
            <person name="Lee T.H."/>
            <person name="Li J."/>
            <person name="Lin L."/>
            <person name="Liu T."/>
            <person name="Marler B.S."/>
            <person name="Page J.T."/>
            <person name="Roberts A.W."/>
            <person name="Romanel E."/>
            <person name="Sanders W.S."/>
            <person name="Szadkowski E."/>
            <person name="Tan X."/>
            <person name="Tang H."/>
            <person name="Xu C."/>
            <person name="Wang J."/>
            <person name="Wang Z."/>
            <person name="Zhang D."/>
            <person name="Zhang L."/>
            <person name="Ashrafi H."/>
            <person name="Bedon F."/>
            <person name="Bowers J.E."/>
            <person name="Brubaker C.L."/>
            <person name="Chee P.W."/>
            <person name="Das S."/>
            <person name="Gingle A.R."/>
            <person name="Haigler C.H."/>
            <person name="Harker D."/>
            <person name="Hoffmann L.V."/>
            <person name="Hovav R."/>
            <person name="Jones D.C."/>
            <person name="Lemke C."/>
            <person name="Mansoor S."/>
            <person name="ur Rahman M."/>
            <person name="Rainville L.N."/>
            <person name="Rambani A."/>
            <person name="Reddy U.K."/>
            <person name="Rong J.K."/>
            <person name="Saranga Y."/>
            <person name="Scheffler B.E."/>
            <person name="Scheffler J.A."/>
            <person name="Stelly D.M."/>
            <person name="Triplett B.A."/>
            <person name="Van Deynze A."/>
            <person name="Vaslin M.F."/>
            <person name="Waghmare V.N."/>
            <person name="Walford S.A."/>
            <person name="Wright R.J."/>
            <person name="Zaki E.A."/>
            <person name="Zhang T."/>
            <person name="Dennis E.S."/>
            <person name="Mayer K.F."/>
            <person name="Peterson D.G."/>
            <person name="Rokhsar D.S."/>
            <person name="Wang X."/>
            <person name="Schmutz J."/>
        </authorList>
    </citation>
    <scope>NUCLEOTIDE SEQUENCE [LARGE SCALE GENOMIC DNA]</scope>
</reference>
<protein>
    <recommendedName>
        <fullName evidence="9">Phytosulfokine</fullName>
    </recommendedName>
    <component>
        <recommendedName>
            <fullName evidence="9">Phytosulfokine-alpha</fullName>
            <shortName evidence="9">PSK-alpha</shortName>
            <shortName evidence="9">Phytosulfokine-a</shortName>
        </recommendedName>
    </component>
    <component>
        <recommendedName>
            <fullName evidence="9">Phytosulfokine-beta</fullName>
            <shortName evidence="9">PSK-beta</shortName>
            <shortName evidence="9">Phytosulfokine-b</shortName>
        </recommendedName>
    </component>
</protein>
<evidence type="ECO:0000256" key="10">
    <source>
        <dbReference type="SAM" id="MobiDB-lite"/>
    </source>
</evidence>
<keyword evidence="6 9" id="KW-0732">Signal</keyword>
<keyword evidence="12" id="KW-1185">Reference proteome</keyword>
<keyword evidence="5 9" id="KW-0765">Sulfation</keyword>
<dbReference type="PANTHER" id="PTHR33285:SF39">
    <property type="entry name" value="PHYTOSULFOKINE"/>
    <property type="match status" value="1"/>
</dbReference>
<name>A0A0D2R6F8_GOSRA</name>
<evidence type="ECO:0000256" key="1">
    <source>
        <dbReference type="ARBA" id="ARBA00004613"/>
    </source>
</evidence>
<evidence type="ECO:0000256" key="9">
    <source>
        <dbReference type="RuleBase" id="RU368031"/>
    </source>
</evidence>
<evidence type="ECO:0000256" key="8">
    <source>
        <dbReference type="ARBA" id="ARBA00023030"/>
    </source>
</evidence>
<dbReference type="Proteomes" id="UP000032304">
    <property type="component" value="Chromosome 5"/>
</dbReference>
<evidence type="ECO:0000256" key="7">
    <source>
        <dbReference type="ARBA" id="ARBA00022782"/>
    </source>
</evidence>
<accession>A0A0D2R6F8</accession>
<comment type="function">
    <text evidence="9">Promotes plant cell differentiation, organogenesis and somatic embryogenesis as well as cell proliferation.</text>
</comment>
<evidence type="ECO:0000256" key="3">
    <source>
        <dbReference type="ARBA" id="ARBA00022473"/>
    </source>
</evidence>
<dbReference type="GO" id="GO:0030154">
    <property type="term" value="P:cell differentiation"/>
    <property type="evidence" value="ECO:0007669"/>
    <property type="project" value="UniProtKB-UniRule"/>
</dbReference>
<organism evidence="11 12">
    <name type="scientific">Gossypium raimondii</name>
    <name type="common">Peruvian cotton</name>
    <name type="synonym">Gossypium klotzschianum subsp. raimondii</name>
    <dbReference type="NCBI Taxonomy" id="29730"/>
    <lineage>
        <taxon>Eukaryota</taxon>
        <taxon>Viridiplantae</taxon>
        <taxon>Streptophyta</taxon>
        <taxon>Embryophyta</taxon>
        <taxon>Tracheophyta</taxon>
        <taxon>Spermatophyta</taxon>
        <taxon>Magnoliopsida</taxon>
        <taxon>eudicotyledons</taxon>
        <taxon>Gunneridae</taxon>
        <taxon>Pentapetalae</taxon>
        <taxon>rosids</taxon>
        <taxon>malvids</taxon>
        <taxon>Malvales</taxon>
        <taxon>Malvaceae</taxon>
        <taxon>Malvoideae</taxon>
        <taxon>Gossypium</taxon>
    </lineage>
</organism>
<comment type="similarity">
    <text evidence="2 9">Belongs to the phytosulfokine family.</text>
</comment>
<evidence type="ECO:0000256" key="2">
    <source>
        <dbReference type="ARBA" id="ARBA00010781"/>
    </source>
</evidence>
<dbReference type="AlphaFoldDB" id="A0A0D2R6F8"/>
<keyword evidence="8 9" id="KW-0339">Growth factor</keyword>
<comment type="PTM">
    <text evidence="9">Sulfation is important for activity and for the binding to a putative membrane receptor.</text>
</comment>
<gene>
    <name evidence="11" type="ORF">B456_005G101500</name>
</gene>
<dbReference type="GO" id="GO:0008083">
    <property type="term" value="F:growth factor activity"/>
    <property type="evidence" value="ECO:0007669"/>
    <property type="project" value="UniProtKB-UniRule"/>
</dbReference>
<dbReference type="Pfam" id="PF06404">
    <property type="entry name" value="PSK"/>
    <property type="match status" value="1"/>
</dbReference>
<proteinExistence type="inferred from homology"/>
<dbReference type="InterPro" id="IPR009438">
    <property type="entry name" value="Phytosulfokine"/>
</dbReference>
<feature type="chain" id="PRO_5007395409" description="Phytosulfokine" evidence="9">
    <location>
        <begin position="23"/>
        <end position="84"/>
    </location>
</feature>
<feature type="region of interest" description="Disordered" evidence="10">
    <location>
        <begin position="29"/>
        <end position="54"/>
    </location>
</feature>
<dbReference type="OrthoDB" id="1937224at2759"/>
<dbReference type="EMBL" id="CM001744">
    <property type="protein sequence ID" value="KJB27464.1"/>
    <property type="molecule type" value="Genomic_DNA"/>
</dbReference>
<dbReference type="Gramene" id="KJB27464">
    <property type="protein sequence ID" value="KJB27464"/>
    <property type="gene ID" value="B456_005G101500"/>
</dbReference>
<feature type="signal peptide" evidence="9">
    <location>
        <begin position="1"/>
        <end position="22"/>
    </location>
</feature>
<dbReference type="Gramene" id="KJB27463">
    <property type="protein sequence ID" value="KJB27463"/>
    <property type="gene ID" value="B456_005G101500"/>
</dbReference>